<evidence type="ECO:0000256" key="2">
    <source>
        <dbReference type="ARBA" id="ARBA00007214"/>
    </source>
</evidence>
<proteinExistence type="inferred from homology"/>
<evidence type="ECO:0000313" key="12">
    <source>
        <dbReference type="Proteomes" id="UP001141806"/>
    </source>
</evidence>
<feature type="domain" description="Calmodulin binding protein C-terminal" evidence="10">
    <location>
        <begin position="349"/>
        <end position="411"/>
    </location>
</feature>
<dbReference type="Proteomes" id="UP001141806">
    <property type="component" value="Unassembled WGS sequence"/>
</dbReference>
<evidence type="ECO:0000256" key="4">
    <source>
        <dbReference type="ARBA" id="ARBA00023125"/>
    </source>
</evidence>
<dbReference type="PANTHER" id="PTHR31713">
    <property type="entry name" value="OS02G0177800 PROTEIN"/>
    <property type="match status" value="1"/>
</dbReference>
<keyword evidence="12" id="KW-1185">Reference proteome</keyword>
<dbReference type="AlphaFoldDB" id="A0A9Q0GYA5"/>
<comment type="subcellular location">
    <subcellularLocation>
        <location evidence="1">Nucleus</location>
    </subcellularLocation>
</comment>
<reference evidence="11" key="1">
    <citation type="journal article" date="2023" name="Plant J.">
        <title>The genome of the king protea, Protea cynaroides.</title>
        <authorList>
            <person name="Chang J."/>
            <person name="Duong T.A."/>
            <person name="Schoeman C."/>
            <person name="Ma X."/>
            <person name="Roodt D."/>
            <person name="Barker N."/>
            <person name="Li Z."/>
            <person name="Van de Peer Y."/>
            <person name="Mizrachi E."/>
        </authorList>
    </citation>
    <scope>NUCLEOTIDE SEQUENCE</scope>
    <source>
        <tissue evidence="11">Young leaves</tissue>
    </source>
</reference>
<comment type="similarity">
    <text evidence="2">Belongs to the plant ACBP60 protein family.</text>
</comment>
<dbReference type="Pfam" id="PF20451">
    <property type="entry name" value="Calmod_bind_M"/>
    <property type="match status" value="1"/>
</dbReference>
<evidence type="ECO:0000256" key="3">
    <source>
        <dbReference type="ARBA" id="ARBA00023015"/>
    </source>
</evidence>
<accession>A0A9Q0GYA5</accession>
<comment type="caution">
    <text evidence="11">The sequence shown here is derived from an EMBL/GenBank/DDBJ whole genome shotgun (WGS) entry which is preliminary data.</text>
</comment>
<evidence type="ECO:0000259" key="10">
    <source>
        <dbReference type="Pfam" id="PF20452"/>
    </source>
</evidence>
<dbReference type="OrthoDB" id="748178at2759"/>
<dbReference type="GO" id="GO:0005634">
    <property type="term" value="C:nucleus"/>
    <property type="evidence" value="ECO:0007669"/>
    <property type="project" value="UniProtKB-SubCell"/>
</dbReference>
<feature type="domain" description="Calmodulin binding protein-like N-terminal" evidence="8">
    <location>
        <begin position="119"/>
        <end position="266"/>
    </location>
</feature>
<keyword evidence="5" id="KW-0010">Activator</keyword>
<dbReference type="Pfam" id="PF07887">
    <property type="entry name" value="Calmodulin_bind"/>
    <property type="match status" value="1"/>
</dbReference>
<dbReference type="InterPro" id="IPR012416">
    <property type="entry name" value="CBP60"/>
</dbReference>
<dbReference type="InterPro" id="IPR046829">
    <property type="entry name" value="Calmod_bind_C"/>
</dbReference>
<dbReference type="InterPro" id="IPR046830">
    <property type="entry name" value="Calmod_bind_M"/>
</dbReference>
<name>A0A9Q0GYA5_9MAGN</name>
<sequence>MRGIIPCAFDEGYLGFGLGLLRLFQLSFLGSSDMVPKRYLHEENDGLDVPVQEPKRRHSLSNVVRDVMKGLTMQQFFAKLEPFLRNVVREEVERVILPHIRSSPRPSFNQIEASRSRGWQLHFISSLPRMLFTNSIIEAENGTPIQIVILDASSKNVITSGPLSSVKVDIVILDGDFGADEKEDWTAEEFQASVIREREGKRPLLTGNLVVTLRDGVGYLGDITFTDNSSWTRSRKFRLGARAIRSSSSEERIREARSDAFIVKDHRGESYKKHYPPSLDDEVWRLEKIGKDGAFHNRLAFHGIRTVKDFLRYLMTDQSFLRIIFGNGMSNKIWETIVDHATTCVLDNKLYVYYNAGQQVGLLFNSIYKVVGVTFGGHSYQPLNNLTASQMISVEHLKQHAYRNMKDMVEIDGTLNDGNLRILPKPQAASLQGSSQAMRHPDLPFILQEQLPMQPGFNHLTNTSASIMEDLAELEEVAITEGRHSLQVCTPIQRNCFNMKNSYNGTYWKDGSEGGLGGPSVPAVSARHLAGDDISQVQWQGLFPVDTSWGQGSGLFLGSTDEASVGYLSSLPDLSVHISRSCRPNLRWFKLRAAIKWGISVRRDVAARRRARLLQLYPYQ</sequence>
<dbReference type="GO" id="GO:0043565">
    <property type="term" value="F:sequence-specific DNA binding"/>
    <property type="evidence" value="ECO:0007669"/>
    <property type="project" value="TreeGrafter"/>
</dbReference>
<dbReference type="Pfam" id="PF20452">
    <property type="entry name" value="Calmod_bind_C"/>
    <property type="match status" value="1"/>
</dbReference>
<dbReference type="GO" id="GO:0003700">
    <property type="term" value="F:DNA-binding transcription factor activity"/>
    <property type="evidence" value="ECO:0007669"/>
    <property type="project" value="TreeGrafter"/>
</dbReference>
<evidence type="ECO:0000256" key="5">
    <source>
        <dbReference type="ARBA" id="ARBA00023159"/>
    </source>
</evidence>
<dbReference type="GO" id="GO:0080142">
    <property type="term" value="P:regulation of salicylic acid biosynthetic process"/>
    <property type="evidence" value="ECO:0007669"/>
    <property type="project" value="TreeGrafter"/>
</dbReference>
<evidence type="ECO:0000259" key="9">
    <source>
        <dbReference type="Pfam" id="PF20451"/>
    </source>
</evidence>
<dbReference type="InterPro" id="IPR046831">
    <property type="entry name" value="Calmodulin_bind_N"/>
</dbReference>
<evidence type="ECO:0000256" key="7">
    <source>
        <dbReference type="ARBA" id="ARBA00023242"/>
    </source>
</evidence>
<feature type="domain" description="Calmodulin binding protein central" evidence="9">
    <location>
        <begin position="279"/>
        <end position="344"/>
    </location>
</feature>
<evidence type="ECO:0000256" key="1">
    <source>
        <dbReference type="ARBA" id="ARBA00004123"/>
    </source>
</evidence>
<keyword evidence="4" id="KW-0238">DNA-binding</keyword>
<evidence type="ECO:0000259" key="8">
    <source>
        <dbReference type="Pfam" id="PF07887"/>
    </source>
</evidence>
<dbReference type="GO" id="GO:0005516">
    <property type="term" value="F:calmodulin binding"/>
    <property type="evidence" value="ECO:0007669"/>
    <property type="project" value="InterPro"/>
</dbReference>
<keyword evidence="7" id="KW-0539">Nucleus</keyword>
<keyword evidence="6" id="KW-0804">Transcription</keyword>
<protein>
    <submittedName>
        <fullName evidence="11">Uncharacterized protein</fullName>
    </submittedName>
</protein>
<dbReference type="PANTHER" id="PTHR31713:SF43">
    <property type="entry name" value="CALMODULIN-BINDING PROTEIN 60 G"/>
    <property type="match status" value="1"/>
</dbReference>
<evidence type="ECO:0000313" key="11">
    <source>
        <dbReference type="EMBL" id="KAJ4954715.1"/>
    </source>
</evidence>
<evidence type="ECO:0000256" key="6">
    <source>
        <dbReference type="ARBA" id="ARBA00023163"/>
    </source>
</evidence>
<gene>
    <name evidence="11" type="ORF">NE237_011498</name>
</gene>
<keyword evidence="3" id="KW-0805">Transcription regulation</keyword>
<organism evidence="11 12">
    <name type="scientific">Protea cynaroides</name>
    <dbReference type="NCBI Taxonomy" id="273540"/>
    <lineage>
        <taxon>Eukaryota</taxon>
        <taxon>Viridiplantae</taxon>
        <taxon>Streptophyta</taxon>
        <taxon>Embryophyta</taxon>
        <taxon>Tracheophyta</taxon>
        <taxon>Spermatophyta</taxon>
        <taxon>Magnoliopsida</taxon>
        <taxon>Proteales</taxon>
        <taxon>Proteaceae</taxon>
        <taxon>Protea</taxon>
    </lineage>
</organism>
<dbReference type="EMBL" id="JAMYWD010000011">
    <property type="protein sequence ID" value="KAJ4954715.1"/>
    <property type="molecule type" value="Genomic_DNA"/>
</dbReference>